<dbReference type="EMBL" id="GGMR01004022">
    <property type="protein sequence ID" value="MBY16641.1"/>
    <property type="molecule type" value="Transcribed_RNA"/>
</dbReference>
<accession>A0A2S2NHG3</accession>
<evidence type="ECO:0000313" key="1">
    <source>
        <dbReference type="EMBL" id="MBY16641.1"/>
    </source>
</evidence>
<protein>
    <submittedName>
        <fullName evidence="1">Uncharacterized protein</fullName>
    </submittedName>
</protein>
<dbReference type="AlphaFoldDB" id="A0A2S2NHG3"/>
<proteinExistence type="predicted"/>
<gene>
    <name evidence="1" type="ORF">g.18232</name>
</gene>
<name>A0A2S2NHG3_SCHGA</name>
<organism evidence="1">
    <name type="scientific">Schizaphis graminum</name>
    <name type="common">Green bug aphid</name>
    <dbReference type="NCBI Taxonomy" id="13262"/>
    <lineage>
        <taxon>Eukaryota</taxon>
        <taxon>Metazoa</taxon>
        <taxon>Ecdysozoa</taxon>
        <taxon>Arthropoda</taxon>
        <taxon>Hexapoda</taxon>
        <taxon>Insecta</taxon>
        <taxon>Pterygota</taxon>
        <taxon>Neoptera</taxon>
        <taxon>Paraneoptera</taxon>
        <taxon>Hemiptera</taxon>
        <taxon>Sternorrhyncha</taxon>
        <taxon>Aphidomorpha</taxon>
        <taxon>Aphidoidea</taxon>
        <taxon>Aphididae</taxon>
        <taxon>Aphidini</taxon>
        <taxon>Schizaphis</taxon>
    </lineage>
</organism>
<sequence>MYHNLMFYNSIIMQPNIMGELLVHESEYLVFLAISVVNLHDFVEICSPVRVNVSQYHPGHVFLPWCALSTHSAYDLGQQVGFGYFAFRRTRSLVNETFDEARNHLVVSQQSADVYVIVRGHVVARWRGEIHRVLLLRRYNFAIGAADSCGLMDEHGCSDSDS</sequence>
<reference evidence="1" key="1">
    <citation type="submission" date="2018-04" db="EMBL/GenBank/DDBJ databases">
        <title>Transcriptome of Schizaphis graminum biotype I.</title>
        <authorList>
            <person name="Scully E.D."/>
            <person name="Geib S.M."/>
            <person name="Palmer N.A."/>
            <person name="Koch K."/>
            <person name="Bradshaw J."/>
            <person name="Heng-Moss T."/>
            <person name="Sarath G."/>
        </authorList>
    </citation>
    <scope>NUCLEOTIDE SEQUENCE</scope>
</reference>